<dbReference type="InterPro" id="IPR036397">
    <property type="entry name" value="RNaseH_sf"/>
</dbReference>
<evidence type="ECO:0000256" key="2">
    <source>
        <dbReference type="ARBA" id="ARBA00022801"/>
    </source>
</evidence>
<keyword evidence="2" id="KW-0378">Hydrolase</keyword>
<dbReference type="SMART" id="SM00479">
    <property type="entry name" value="EXOIII"/>
    <property type="match status" value="1"/>
</dbReference>
<keyword evidence="3" id="KW-0269">Exonuclease</keyword>
<dbReference type="NCBIfam" id="TIGR00573">
    <property type="entry name" value="dnaq"/>
    <property type="match status" value="1"/>
</dbReference>
<evidence type="ECO:0000256" key="3">
    <source>
        <dbReference type="ARBA" id="ARBA00022839"/>
    </source>
</evidence>
<dbReference type="AlphaFoldDB" id="T0ZWK0"/>
<dbReference type="PANTHER" id="PTHR30231">
    <property type="entry name" value="DNA POLYMERASE III SUBUNIT EPSILON"/>
    <property type="match status" value="1"/>
</dbReference>
<evidence type="ECO:0000259" key="4">
    <source>
        <dbReference type="SMART" id="SM00479"/>
    </source>
</evidence>
<reference evidence="5" key="2">
    <citation type="journal article" date="2014" name="ISME J.">
        <title>Microbial stratification in low pH oxic and suboxic macroscopic growths along an acid mine drainage.</title>
        <authorList>
            <person name="Mendez-Garcia C."/>
            <person name="Mesa V."/>
            <person name="Sprenger R.R."/>
            <person name="Richter M."/>
            <person name="Diez M.S."/>
            <person name="Solano J."/>
            <person name="Bargiela R."/>
            <person name="Golyshina O.V."/>
            <person name="Manteca A."/>
            <person name="Ramos J.L."/>
            <person name="Gallego J.R."/>
            <person name="Llorente I."/>
            <person name="Martins Dos Santos V.A."/>
            <person name="Jensen O.N."/>
            <person name="Pelaez A.I."/>
            <person name="Sanchez J."/>
            <person name="Ferrer M."/>
        </authorList>
    </citation>
    <scope>NUCLEOTIDE SEQUENCE</scope>
</reference>
<dbReference type="GO" id="GO:0006260">
    <property type="term" value="P:DNA replication"/>
    <property type="evidence" value="ECO:0007669"/>
    <property type="project" value="InterPro"/>
</dbReference>
<feature type="domain" description="Exonuclease" evidence="4">
    <location>
        <begin position="5"/>
        <end position="160"/>
    </location>
</feature>
<protein>
    <submittedName>
        <fullName evidence="5">DNA polymerase III, epsilon subunit</fullName>
    </submittedName>
</protein>
<evidence type="ECO:0000256" key="1">
    <source>
        <dbReference type="ARBA" id="ARBA00022722"/>
    </source>
</evidence>
<dbReference type="SUPFAM" id="SSF53098">
    <property type="entry name" value="Ribonuclease H-like"/>
    <property type="match status" value="1"/>
</dbReference>
<dbReference type="InterPro" id="IPR013520">
    <property type="entry name" value="Ribonucl_H"/>
</dbReference>
<sequence length="161" mass="17557">ERLMSLIVLDTETTGLSRNKDRVVEVAACRIDAVSGGVLEEFHRYVNPEMLVPPEAVKVHGLTNAFLTDKPRFKDIASDLAGFLDGSTIVIHNAPFDSGFLSAEYRNSGTGRFESIPKEIVCSKALARRLTQPRQSVSLDALCDLFGIDRSSRMATDGASV</sequence>
<dbReference type="EMBL" id="AUZY01007738">
    <property type="protein sequence ID" value="EQD48933.1"/>
    <property type="molecule type" value="Genomic_DNA"/>
</dbReference>
<dbReference type="InterPro" id="IPR006054">
    <property type="entry name" value="DnaQ"/>
</dbReference>
<organism evidence="5">
    <name type="scientific">mine drainage metagenome</name>
    <dbReference type="NCBI Taxonomy" id="410659"/>
    <lineage>
        <taxon>unclassified sequences</taxon>
        <taxon>metagenomes</taxon>
        <taxon>ecological metagenomes</taxon>
    </lineage>
</organism>
<keyword evidence="1" id="KW-0540">Nuclease</keyword>
<feature type="non-terminal residue" evidence="5">
    <location>
        <position position="1"/>
    </location>
</feature>
<dbReference type="FunFam" id="3.30.420.10:FF:000045">
    <property type="entry name" value="3'-5' exonuclease DinG"/>
    <property type="match status" value="1"/>
</dbReference>
<dbReference type="Pfam" id="PF00929">
    <property type="entry name" value="RNase_T"/>
    <property type="match status" value="1"/>
</dbReference>
<dbReference type="InterPro" id="IPR012337">
    <property type="entry name" value="RNaseH-like_sf"/>
</dbReference>
<gene>
    <name evidence="5" type="ORF">B1B_11856</name>
</gene>
<feature type="non-terminal residue" evidence="5">
    <location>
        <position position="161"/>
    </location>
</feature>
<reference evidence="5" key="1">
    <citation type="submission" date="2013-08" db="EMBL/GenBank/DDBJ databases">
        <authorList>
            <person name="Mendez C."/>
            <person name="Richter M."/>
            <person name="Ferrer M."/>
            <person name="Sanchez J."/>
        </authorList>
    </citation>
    <scope>NUCLEOTIDE SEQUENCE</scope>
</reference>
<accession>T0ZWK0</accession>
<dbReference type="PANTHER" id="PTHR30231:SF4">
    <property type="entry name" value="PROTEIN NEN2"/>
    <property type="match status" value="1"/>
</dbReference>
<dbReference type="Gene3D" id="3.30.420.10">
    <property type="entry name" value="Ribonuclease H-like superfamily/Ribonuclease H"/>
    <property type="match status" value="1"/>
</dbReference>
<proteinExistence type="predicted"/>
<dbReference type="GO" id="GO:0003677">
    <property type="term" value="F:DNA binding"/>
    <property type="evidence" value="ECO:0007669"/>
    <property type="project" value="InterPro"/>
</dbReference>
<dbReference type="GO" id="GO:0003887">
    <property type="term" value="F:DNA-directed DNA polymerase activity"/>
    <property type="evidence" value="ECO:0007669"/>
    <property type="project" value="InterPro"/>
</dbReference>
<name>T0ZWK0_9ZZZZ</name>
<dbReference type="GO" id="GO:0008408">
    <property type="term" value="F:3'-5' exonuclease activity"/>
    <property type="evidence" value="ECO:0007669"/>
    <property type="project" value="TreeGrafter"/>
</dbReference>
<evidence type="ECO:0000313" key="5">
    <source>
        <dbReference type="EMBL" id="EQD48933.1"/>
    </source>
</evidence>
<comment type="caution">
    <text evidence="5">The sequence shown here is derived from an EMBL/GenBank/DDBJ whole genome shotgun (WGS) entry which is preliminary data.</text>
</comment>